<protein>
    <submittedName>
        <fullName evidence="3">Uncharacterized protein</fullName>
    </submittedName>
</protein>
<proteinExistence type="predicted"/>
<reference evidence="3" key="1">
    <citation type="submission" date="2016-11" db="UniProtKB">
        <authorList>
            <consortium name="WormBaseParasite"/>
        </authorList>
    </citation>
    <scope>IDENTIFICATION</scope>
</reference>
<evidence type="ECO:0000313" key="3">
    <source>
        <dbReference type="WBParaSite" id="L893_g3199.t2"/>
    </source>
</evidence>
<evidence type="ECO:0000313" key="2">
    <source>
        <dbReference type="Proteomes" id="UP000095287"/>
    </source>
</evidence>
<dbReference type="AlphaFoldDB" id="A0A1I8A1N9"/>
<feature type="compositionally biased region" description="Basic and acidic residues" evidence="1">
    <location>
        <begin position="34"/>
        <end position="43"/>
    </location>
</feature>
<feature type="compositionally biased region" description="Polar residues" evidence="1">
    <location>
        <begin position="100"/>
        <end position="110"/>
    </location>
</feature>
<keyword evidence="2" id="KW-1185">Reference proteome</keyword>
<organism evidence="2 3">
    <name type="scientific">Steinernema glaseri</name>
    <dbReference type="NCBI Taxonomy" id="37863"/>
    <lineage>
        <taxon>Eukaryota</taxon>
        <taxon>Metazoa</taxon>
        <taxon>Ecdysozoa</taxon>
        <taxon>Nematoda</taxon>
        <taxon>Chromadorea</taxon>
        <taxon>Rhabditida</taxon>
        <taxon>Tylenchina</taxon>
        <taxon>Panagrolaimomorpha</taxon>
        <taxon>Strongyloidoidea</taxon>
        <taxon>Steinernematidae</taxon>
        <taxon>Steinernema</taxon>
    </lineage>
</organism>
<dbReference type="Proteomes" id="UP000095287">
    <property type="component" value="Unplaced"/>
</dbReference>
<accession>A0A1I8A1N9</accession>
<evidence type="ECO:0000256" key="1">
    <source>
        <dbReference type="SAM" id="MobiDB-lite"/>
    </source>
</evidence>
<dbReference type="WBParaSite" id="L893_g3199.t2">
    <property type="protein sequence ID" value="L893_g3199.t2"/>
    <property type="gene ID" value="L893_g3199"/>
</dbReference>
<name>A0A1I8A1N9_9BILA</name>
<feature type="region of interest" description="Disordered" evidence="1">
    <location>
        <begin position="90"/>
        <end position="115"/>
    </location>
</feature>
<feature type="region of interest" description="Disordered" evidence="1">
    <location>
        <begin position="34"/>
        <end position="63"/>
    </location>
</feature>
<sequence length="201" mass="22315">MGLRSAWEPGASHLVDVVAPLGECAAEELVANERRRGLAEGRRPRVHSGSSVPEGDMKVPSNSVERRQTLQRNDMKTAICSDVERAQGALKGAARANEPLQRQEQGGRTTNEFEDPRCTLEDWPKTMINARRRRVMRDEEDCKEGDAEFESDDATETKGAMLQEVVEPELAKPERTTYALTMLLTADLRVTNVISGPILDL</sequence>